<evidence type="ECO:0000256" key="4">
    <source>
        <dbReference type="SAM" id="MobiDB-lite"/>
    </source>
</evidence>
<dbReference type="InterPro" id="IPR050300">
    <property type="entry name" value="GDXG_lipolytic_enzyme"/>
</dbReference>
<dbReference type="PANTHER" id="PTHR48081:SF8">
    <property type="entry name" value="ALPHA_BETA HYDROLASE FOLD-3 DOMAIN-CONTAINING PROTEIN-RELATED"/>
    <property type="match status" value="1"/>
</dbReference>
<gene>
    <name evidence="6" type="ORF">QP939_36595</name>
</gene>
<dbReference type="InterPro" id="IPR029058">
    <property type="entry name" value="AB_hydrolase_fold"/>
</dbReference>
<dbReference type="RefSeq" id="WP_285450971.1">
    <property type="nucleotide sequence ID" value="NZ_CP127173.1"/>
</dbReference>
<evidence type="ECO:0000259" key="5">
    <source>
        <dbReference type="Pfam" id="PF07859"/>
    </source>
</evidence>
<dbReference type="Proteomes" id="UP001227101">
    <property type="component" value="Chromosome"/>
</dbReference>
<keyword evidence="2 6" id="KW-0378">Hydrolase</keyword>
<feature type="active site" evidence="3">
    <location>
        <position position="149"/>
    </location>
</feature>
<name>A0ABY8XFF8_9PSEU</name>
<feature type="domain" description="Alpha/beta hydrolase fold-3" evidence="5">
    <location>
        <begin position="78"/>
        <end position="276"/>
    </location>
</feature>
<dbReference type="Gene3D" id="3.40.50.1820">
    <property type="entry name" value="alpha/beta hydrolase"/>
    <property type="match status" value="1"/>
</dbReference>
<reference evidence="6 7" key="1">
    <citation type="submission" date="2023-06" db="EMBL/GenBank/DDBJ databases">
        <authorList>
            <person name="Oyuntsetseg B."/>
            <person name="Kim S.B."/>
        </authorList>
    </citation>
    <scope>NUCLEOTIDE SEQUENCE [LARGE SCALE GENOMIC DNA]</scope>
    <source>
        <strain evidence="6 7">2-2</strain>
    </source>
</reference>
<dbReference type="InterPro" id="IPR013094">
    <property type="entry name" value="AB_hydrolase_3"/>
</dbReference>
<dbReference type="EMBL" id="CP127173">
    <property type="protein sequence ID" value="WIV54348.1"/>
    <property type="molecule type" value="Genomic_DNA"/>
</dbReference>
<evidence type="ECO:0000256" key="2">
    <source>
        <dbReference type="ARBA" id="ARBA00022801"/>
    </source>
</evidence>
<protein>
    <submittedName>
        <fullName evidence="6">Alpha/beta hydrolase</fullName>
    </submittedName>
</protein>
<accession>A0ABY8XFF8</accession>
<dbReference type="PANTHER" id="PTHR48081">
    <property type="entry name" value="AB HYDROLASE SUPERFAMILY PROTEIN C4A8.06C"/>
    <property type="match status" value="1"/>
</dbReference>
<organism evidence="6 7">
    <name type="scientific">Amycolatopsis nalaikhensis</name>
    <dbReference type="NCBI Taxonomy" id="715472"/>
    <lineage>
        <taxon>Bacteria</taxon>
        <taxon>Bacillati</taxon>
        <taxon>Actinomycetota</taxon>
        <taxon>Actinomycetes</taxon>
        <taxon>Pseudonocardiales</taxon>
        <taxon>Pseudonocardiaceae</taxon>
        <taxon>Amycolatopsis</taxon>
    </lineage>
</organism>
<dbReference type="Pfam" id="PF07859">
    <property type="entry name" value="Abhydrolase_3"/>
    <property type="match status" value="1"/>
</dbReference>
<dbReference type="InterPro" id="IPR033140">
    <property type="entry name" value="Lipase_GDXG_put_SER_AS"/>
</dbReference>
<dbReference type="PROSITE" id="PS01174">
    <property type="entry name" value="LIPASE_GDXG_SER"/>
    <property type="match status" value="1"/>
</dbReference>
<dbReference type="GO" id="GO:0016787">
    <property type="term" value="F:hydrolase activity"/>
    <property type="evidence" value="ECO:0007669"/>
    <property type="project" value="UniProtKB-KW"/>
</dbReference>
<evidence type="ECO:0000313" key="6">
    <source>
        <dbReference type="EMBL" id="WIV54348.1"/>
    </source>
</evidence>
<keyword evidence="7" id="KW-1185">Reference proteome</keyword>
<evidence type="ECO:0000256" key="3">
    <source>
        <dbReference type="PROSITE-ProRule" id="PRU10038"/>
    </source>
</evidence>
<dbReference type="SUPFAM" id="SSF53474">
    <property type="entry name" value="alpha/beta-Hydrolases"/>
    <property type="match status" value="1"/>
</dbReference>
<proteinExistence type="inferred from homology"/>
<feature type="compositionally biased region" description="Low complexity" evidence="4">
    <location>
        <begin position="296"/>
        <end position="307"/>
    </location>
</feature>
<comment type="similarity">
    <text evidence="1">Belongs to the 'GDXG' lipolytic enzyme family.</text>
</comment>
<feature type="region of interest" description="Disordered" evidence="4">
    <location>
        <begin position="294"/>
        <end position="314"/>
    </location>
</feature>
<evidence type="ECO:0000313" key="7">
    <source>
        <dbReference type="Proteomes" id="UP001227101"/>
    </source>
</evidence>
<sequence length="314" mass="34626">MVSAQAKIRMALLRASGQKRFYDDASALHHRLPRHQRASMARPPRRVRRRCAVDRWEVHGFPCYTFRPRDGATSDLHVFHLHGGGYVEQVEKHHWQYAADLVAQLGCAVTLPVYPLVPHHDHTTTIPMVQAAYDGVAAGDERVVVSGDSAGGALALAIAQNLRAAGRPQPDRLVLYSPWLDVLLEDPVSELLDETDPMLGIAGLREAGRMYAEGSHPRDPLVSPIHADLTGLGPITLFIGTRDVLLPDARRFVAQARDAGIEVDYREYPGMFHNWLMQAIPEGREAMNHVERLLRRPPVSARSAPGPGSSPTPG</sequence>
<evidence type="ECO:0000256" key="1">
    <source>
        <dbReference type="ARBA" id="ARBA00010515"/>
    </source>
</evidence>